<comment type="caution">
    <text evidence="6">The sequence shown here is derived from an EMBL/GenBank/DDBJ whole genome shotgun (WGS) entry which is preliminary data.</text>
</comment>
<dbReference type="GO" id="GO:0046872">
    <property type="term" value="F:metal ion binding"/>
    <property type="evidence" value="ECO:0007669"/>
    <property type="project" value="UniProtKB-KW"/>
</dbReference>
<dbReference type="SUPFAM" id="SSF56281">
    <property type="entry name" value="Metallo-hydrolase/oxidoreductase"/>
    <property type="match status" value="1"/>
</dbReference>
<dbReference type="Pfam" id="PF00753">
    <property type="entry name" value="Lactamase_B"/>
    <property type="match status" value="1"/>
</dbReference>
<gene>
    <name evidence="6" type="ORF">A2Z22_04635</name>
</gene>
<keyword evidence="2" id="KW-0479">Metal-binding</keyword>
<evidence type="ECO:0000256" key="4">
    <source>
        <dbReference type="ARBA" id="ARBA00022833"/>
    </source>
</evidence>
<keyword evidence="3" id="KW-0378">Hydrolase</keyword>
<protein>
    <recommendedName>
        <fullName evidence="5">Metallo-beta-lactamase domain-containing protein</fullName>
    </recommendedName>
</protein>
<proteinExistence type="predicted"/>
<feature type="domain" description="Metallo-beta-lactamase" evidence="5">
    <location>
        <begin position="12"/>
        <end position="188"/>
    </location>
</feature>
<organism evidence="6 7">
    <name type="scientific">Candidatus Woesebacteria bacterium RBG_16_34_12</name>
    <dbReference type="NCBI Taxonomy" id="1802480"/>
    <lineage>
        <taxon>Bacteria</taxon>
        <taxon>Candidatus Woeseibacteriota</taxon>
    </lineage>
</organism>
<reference evidence="6 7" key="1">
    <citation type="journal article" date="2016" name="Nat. Commun.">
        <title>Thousands of microbial genomes shed light on interconnected biogeochemical processes in an aquifer system.</title>
        <authorList>
            <person name="Anantharaman K."/>
            <person name="Brown C.T."/>
            <person name="Hug L.A."/>
            <person name="Sharon I."/>
            <person name="Castelle C.J."/>
            <person name="Probst A.J."/>
            <person name="Thomas B.C."/>
            <person name="Singh A."/>
            <person name="Wilkins M.J."/>
            <person name="Karaoz U."/>
            <person name="Brodie E.L."/>
            <person name="Williams K.H."/>
            <person name="Hubbard S.S."/>
            <person name="Banfield J.F."/>
        </authorList>
    </citation>
    <scope>NUCLEOTIDE SEQUENCE [LARGE SCALE GENOMIC DNA]</scope>
</reference>
<evidence type="ECO:0000256" key="3">
    <source>
        <dbReference type="ARBA" id="ARBA00022801"/>
    </source>
</evidence>
<dbReference type="InterPro" id="IPR001279">
    <property type="entry name" value="Metallo-B-lactamas"/>
</dbReference>
<dbReference type="InterPro" id="IPR051453">
    <property type="entry name" value="MBL_Glyoxalase_II"/>
</dbReference>
<keyword evidence="4" id="KW-0862">Zinc</keyword>
<dbReference type="PANTHER" id="PTHR46233">
    <property type="entry name" value="HYDROXYACYLGLUTATHIONE HYDROLASE GLOC"/>
    <property type="match status" value="1"/>
</dbReference>
<evidence type="ECO:0000256" key="1">
    <source>
        <dbReference type="ARBA" id="ARBA00001947"/>
    </source>
</evidence>
<name>A0A1F7XDE6_9BACT</name>
<sequence length="204" mass="23215">MIVKKLIVGQLKANCYLVFHNNNKKATIIDPGDDADYIQRIIFDLELKPIKIIATHGHFDHILAVNELKHAFNIPFLMHKKDEFLLSQMRSSCKFFTGFDPGPAPKIDKYLTGHGLISKIEIIETPGHTPGGISLYIEKDKVLLCGDLIFKEGVVGRTDFVYSRKKDLEKSVEKIFKLQQDTLVYPGHGEEFLISDFKQNNTKI</sequence>
<dbReference type="EMBL" id="MGFS01000001">
    <property type="protein sequence ID" value="OGM12438.1"/>
    <property type="molecule type" value="Genomic_DNA"/>
</dbReference>
<dbReference type="Proteomes" id="UP000177053">
    <property type="component" value="Unassembled WGS sequence"/>
</dbReference>
<dbReference type="AlphaFoldDB" id="A0A1F7XDE6"/>
<dbReference type="CDD" id="cd06262">
    <property type="entry name" value="metallo-hydrolase-like_MBL-fold"/>
    <property type="match status" value="1"/>
</dbReference>
<evidence type="ECO:0000313" key="6">
    <source>
        <dbReference type="EMBL" id="OGM12438.1"/>
    </source>
</evidence>
<dbReference type="GO" id="GO:0016787">
    <property type="term" value="F:hydrolase activity"/>
    <property type="evidence" value="ECO:0007669"/>
    <property type="project" value="UniProtKB-KW"/>
</dbReference>
<dbReference type="PANTHER" id="PTHR46233:SF3">
    <property type="entry name" value="HYDROXYACYLGLUTATHIONE HYDROLASE GLOC"/>
    <property type="match status" value="1"/>
</dbReference>
<dbReference type="Gene3D" id="3.60.15.10">
    <property type="entry name" value="Ribonuclease Z/Hydroxyacylglutathione hydrolase-like"/>
    <property type="match status" value="1"/>
</dbReference>
<evidence type="ECO:0000313" key="7">
    <source>
        <dbReference type="Proteomes" id="UP000177053"/>
    </source>
</evidence>
<dbReference type="SMART" id="SM00849">
    <property type="entry name" value="Lactamase_B"/>
    <property type="match status" value="1"/>
</dbReference>
<accession>A0A1F7XDE6</accession>
<dbReference type="InterPro" id="IPR036866">
    <property type="entry name" value="RibonucZ/Hydroxyglut_hydro"/>
</dbReference>
<evidence type="ECO:0000259" key="5">
    <source>
        <dbReference type="SMART" id="SM00849"/>
    </source>
</evidence>
<evidence type="ECO:0000256" key="2">
    <source>
        <dbReference type="ARBA" id="ARBA00022723"/>
    </source>
</evidence>
<comment type="cofactor">
    <cofactor evidence="1">
        <name>Zn(2+)</name>
        <dbReference type="ChEBI" id="CHEBI:29105"/>
    </cofactor>
</comment>